<dbReference type="InterPro" id="IPR036209">
    <property type="entry name" value="YwmB-like_sf"/>
</dbReference>
<dbReference type="STRING" id="1121919.SAMN02745975_00219"/>
<evidence type="ECO:0000313" key="2">
    <source>
        <dbReference type="EMBL" id="SHI60554.1"/>
    </source>
</evidence>
<dbReference type="Proteomes" id="UP000184536">
    <property type="component" value="Unassembled WGS sequence"/>
</dbReference>
<dbReference type="OrthoDB" id="1708334at2"/>
<reference evidence="3" key="1">
    <citation type="submission" date="2016-11" db="EMBL/GenBank/DDBJ databases">
        <authorList>
            <person name="Varghese N."/>
            <person name="Submissions S."/>
        </authorList>
    </citation>
    <scope>NUCLEOTIDE SEQUENCE [LARGE SCALE GENOMIC DNA]</scope>
    <source>
        <strain evidence="3">DSM 17957</strain>
    </source>
</reference>
<dbReference type="EMBL" id="FQZV01000004">
    <property type="protein sequence ID" value="SHI60554.1"/>
    <property type="molecule type" value="Genomic_DNA"/>
</dbReference>
<organism evidence="2 3">
    <name type="scientific">Geosporobacter subterraneus DSM 17957</name>
    <dbReference type="NCBI Taxonomy" id="1121919"/>
    <lineage>
        <taxon>Bacteria</taxon>
        <taxon>Bacillati</taxon>
        <taxon>Bacillota</taxon>
        <taxon>Clostridia</taxon>
        <taxon>Peptostreptococcales</taxon>
        <taxon>Thermotaleaceae</taxon>
        <taxon>Geosporobacter</taxon>
    </lineage>
</organism>
<name>A0A1M6CII4_9FIRM</name>
<feature type="transmembrane region" description="Helical" evidence="1">
    <location>
        <begin position="12"/>
        <end position="28"/>
    </location>
</feature>
<gene>
    <name evidence="2" type="ORF">SAMN02745975_00219</name>
</gene>
<evidence type="ECO:0000313" key="3">
    <source>
        <dbReference type="Proteomes" id="UP000184536"/>
    </source>
</evidence>
<keyword evidence="1" id="KW-0812">Transmembrane</keyword>
<dbReference type="AlphaFoldDB" id="A0A1M6CII4"/>
<dbReference type="RefSeq" id="WP_110939527.1">
    <property type="nucleotide sequence ID" value="NZ_FQZV01000004.1"/>
</dbReference>
<dbReference type="Pfam" id="PF08680">
    <property type="entry name" value="DUF1779"/>
    <property type="match status" value="1"/>
</dbReference>
<dbReference type="Gene3D" id="3.30.360.40">
    <property type="entry name" value="YwmB-like"/>
    <property type="match status" value="1"/>
</dbReference>
<keyword evidence="1" id="KW-1133">Transmembrane helix</keyword>
<accession>A0A1M6CII4</accession>
<dbReference type="InterPro" id="IPR014794">
    <property type="entry name" value="DUF1779"/>
</dbReference>
<protein>
    <submittedName>
        <fullName evidence="2">TATA-box binding</fullName>
    </submittedName>
</protein>
<sequence length="250" mass="28590">MRELGKNEKRIALYILILCNLILLPFYSTRAASKEEGIQAAFEASGACFAELNVNGHAAVDHQFIDVQEATQWCWELAEKLELENGQLESNVEEDFTQVWITGKVKEGTTATLQIQSQQYEKLGETHIIIDFYDDQRMVQLNDLTKRLRDLLKSYGKTNITTCLVGTFEGNLSIEERQAVLKKVMQSLEAEEVEGYKEGNVMSIVGYSSKVKEWIRYGGNRVNINLAMRYKDYEDKSYLWIGTPLITMGY</sequence>
<keyword evidence="1" id="KW-0472">Membrane</keyword>
<keyword evidence="3" id="KW-1185">Reference proteome</keyword>
<proteinExistence type="predicted"/>
<dbReference type="SUPFAM" id="SSF143842">
    <property type="entry name" value="YwmB-like"/>
    <property type="match status" value="1"/>
</dbReference>
<evidence type="ECO:0000256" key="1">
    <source>
        <dbReference type="SAM" id="Phobius"/>
    </source>
</evidence>